<proteinExistence type="predicted"/>
<comment type="caution">
    <text evidence="2">The sequence shown here is derived from an EMBL/GenBank/DDBJ whole genome shotgun (WGS) entry which is preliminary data.</text>
</comment>
<gene>
    <name evidence="2" type="ORF">JQV55_04635</name>
</gene>
<feature type="domain" description="TfoX N-terminal" evidence="1">
    <location>
        <begin position="13"/>
        <end position="106"/>
    </location>
</feature>
<dbReference type="Pfam" id="PF04993">
    <property type="entry name" value="TfoX_N"/>
    <property type="match status" value="1"/>
</dbReference>
<name>A0AAE2VWT3_9RHOB</name>
<dbReference type="EMBL" id="JAFBRM010000001">
    <property type="protein sequence ID" value="MBM1712839.1"/>
    <property type="molecule type" value="Genomic_DNA"/>
</dbReference>
<dbReference type="RefSeq" id="WP_203241393.1">
    <property type="nucleotide sequence ID" value="NZ_JAFBRH010000001.1"/>
</dbReference>
<sequence>MSLAAADIAFATDLFSDIPNLTTRKMFGGLGIYADGVIFALMRSDGQLLIKAQDAAFTATLAAAGSSQWTYTRKNGAASSMPYWTLPDAALDDPAAATKLAREALALLR</sequence>
<dbReference type="InterPro" id="IPR007076">
    <property type="entry name" value="TfoX_N"/>
</dbReference>
<evidence type="ECO:0000259" key="1">
    <source>
        <dbReference type="Pfam" id="PF04993"/>
    </source>
</evidence>
<dbReference type="SUPFAM" id="SSF159894">
    <property type="entry name" value="YgaC/TfoX-N like"/>
    <property type="match status" value="1"/>
</dbReference>
<protein>
    <submittedName>
        <fullName evidence="2">TfoX/Sxy family protein</fullName>
    </submittedName>
</protein>
<evidence type="ECO:0000313" key="2">
    <source>
        <dbReference type="EMBL" id="MBM1712839.1"/>
    </source>
</evidence>
<dbReference type="Proteomes" id="UP000732193">
    <property type="component" value="Unassembled WGS sequence"/>
</dbReference>
<keyword evidence="3" id="KW-1185">Reference proteome</keyword>
<dbReference type="AlphaFoldDB" id="A0AAE2VWT3"/>
<evidence type="ECO:0000313" key="3">
    <source>
        <dbReference type="Proteomes" id="UP000732193"/>
    </source>
</evidence>
<accession>A0AAE2VWT3</accession>
<reference evidence="2 3" key="1">
    <citation type="submission" date="2021-01" db="EMBL/GenBank/DDBJ databases">
        <title>Diatom-associated Roseobacters Show Island Model of Population Structure.</title>
        <authorList>
            <person name="Qu L."/>
            <person name="Feng X."/>
            <person name="Chen Y."/>
            <person name="Li L."/>
            <person name="Wang X."/>
            <person name="Hu Z."/>
            <person name="Wang H."/>
            <person name="Luo H."/>
        </authorList>
    </citation>
    <scope>NUCLEOTIDE SEQUENCE [LARGE SCALE GENOMIC DNA]</scope>
    <source>
        <strain evidence="2 3">TR60-84</strain>
    </source>
</reference>
<organism evidence="2 3">
    <name type="scientific">Sulfitobacter geojensis</name>
    <dbReference type="NCBI Taxonomy" id="1342299"/>
    <lineage>
        <taxon>Bacteria</taxon>
        <taxon>Pseudomonadati</taxon>
        <taxon>Pseudomonadota</taxon>
        <taxon>Alphaproteobacteria</taxon>
        <taxon>Rhodobacterales</taxon>
        <taxon>Roseobacteraceae</taxon>
        <taxon>Sulfitobacter</taxon>
    </lineage>
</organism>
<dbReference type="Gene3D" id="3.30.1460.30">
    <property type="entry name" value="YgaC/TfoX-N like chaperone"/>
    <property type="match status" value="1"/>
</dbReference>